<dbReference type="SMART" id="SM00825">
    <property type="entry name" value="PKS_KS"/>
    <property type="match status" value="1"/>
</dbReference>
<organism evidence="4">
    <name type="scientific">Streptomyces sp. SID7499</name>
    <dbReference type="NCBI Taxonomy" id="2706086"/>
    <lineage>
        <taxon>Bacteria</taxon>
        <taxon>Bacillati</taxon>
        <taxon>Actinomycetota</taxon>
        <taxon>Actinomycetes</taxon>
        <taxon>Kitasatosporales</taxon>
        <taxon>Streptomycetaceae</taxon>
        <taxon>Streptomyces</taxon>
    </lineage>
</organism>
<dbReference type="InterPro" id="IPR050091">
    <property type="entry name" value="PKS_NRPS_Biosynth_Enz"/>
</dbReference>
<feature type="non-terminal residue" evidence="4">
    <location>
        <position position="231"/>
    </location>
</feature>
<dbReference type="PANTHER" id="PTHR43775:SF37">
    <property type="entry name" value="SI:DKEY-61P9.11"/>
    <property type="match status" value="1"/>
</dbReference>
<evidence type="ECO:0000256" key="1">
    <source>
        <dbReference type="ARBA" id="ARBA00022450"/>
    </source>
</evidence>
<accession>A0A6G3XP26</accession>
<gene>
    <name evidence="4" type="ORF">G3M58_74730</name>
</gene>
<dbReference type="CDD" id="cd00833">
    <property type="entry name" value="PKS"/>
    <property type="match status" value="1"/>
</dbReference>
<dbReference type="InterPro" id="IPR020841">
    <property type="entry name" value="PKS_Beta-ketoAc_synthase_dom"/>
</dbReference>
<evidence type="ECO:0000313" key="4">
    <source>
        <dbReference type="EMBL" id="NEE19414.1"/>
    </source>
</evidence>
<keyword evidence="1" id="KW-0596">Phosphopantetheine</keyword>
<dbReference type="Pfam" id="PF02801">
    <property type="entry name" value="Ketoacyl-synt_C"/>
    <property type="match status" value="1"/>
</dbReference>
<dbReference type="Gene3D" id="3.40.47.10">
    <property type="match status" value="1"/>
</dbReference>
<dbReference type="Gene3D" id="1.10.1240.100">
    <property type="match status" value="1"/>
</dbReference>
<sequence>NHDGATNGITAPSSVSQEALLREVHASCGIDAGSIQLLEAHGTGTPLGDPIEFSALSRVFRAGTERTGFCALGSVKSSLGHTQFAAGIAGVFKILLAMRHRQIPASPHFEKPNGAIDLDTSPFYLSTRHHAWEPPSDGGPRRGAVSSFGASGTNAHLVIEEAPDPTRTRTRTPGPVRLIVLSAHSREQLAEQVSRLAEHIRHGDAPDLGDLAYTLTVGRDRFPHRFACVAR</sequence>
<comment type="caution">
    <text evidence="4">The sequence shown here is derived from an EMBL/GenBank/DDBJ whole genome shotgun (WGS) entry which is preliminary data.</text>
</comment>
<feature type="non-terminal residue" evidence="4">
    <location>
        <position position="1"/>
    </location>
</feature>
<dbReference type="GO" id="GO:0004312">
    <property type="term" value="F:fatty acid synthase activity"/>
    <property type="evidence" value="ECO:0007669"/>
    <property type="project" value="TreeGrafter"/>
</dbReference>
<dbReference type="InterPro" id="IPR016039">
    <property type="entry name" value="Thiolase-like"/>
</dbReference>
<dbReference type="SUPFAM" id="SSF53901">
    <property type="entry name" value="Thiolase-like"/>
    <property type="match status" value="1"/>
</dbReference>
<dbReference type="GO" id="GO:0071770">
    <property type="term" value="P:DIM/DIP cell wall layer assembly"/>
    <property type="evidence" value="ECO:0007669"/>
    <property type="project" value="TreeGrafter"/>
</dbReference>
<dbReference type="AlphaFoldDB" id="A0A6G3XP26"/>
<protein>
    <submittedName>
        <fullName evidence="4">Type I polyketide synthase</fullName>
    </submittedName>
</protein>
<dbReference type="PROSITE" id="PS52004">
    <property type="entry name" value="KS3_2"/>
    <property type="match status" value="1"/>
</dbReference>
<dbReference type="GO" id="GO:0006633">
    <property type="term" value="P:fatty acid biosynthetic process"/>
    <property type="evidence" value="ECO:0007669"/>
    <property type="project" value="TreeGrafter"/>
</dbReference>
<dbReference type="PANTHER" id="PTHR43775">
    <property type="entry name" value="FATTY ACID SYNTHASE"/>
    <property type="match status" value="1"/>
</dbReference>
<dbReference type="InterPro" id="IPR014031">
    <property type="entry name" value="Ketoacyl_synth_C"/>
</dbReference>
<evidence type="ECO:0000259" key="3">
    <source>
        <dbReference type="PROSITE" id="PS52004"/>
    </source>
</evidence>
<name>A0A6G3XP26_9ACTN</name>
<proteinExistence type="predicted"/>
<reference evidence="4" key="1">
    <citation type="submission" date="2020-01" db="EMBL/GenBank/DDBJ databases">
        <title>Insect and environment-associated Actinomycetes.</title>
        <authorList>
            <person name="Currrie C."/>
            <person name="Chevrette M."/>
            <person name="Carlson C."/>
            <person name="Stubbendieck R."/>
            <person name="Wendt-Pienkowski E."/>
        </authorList>
    </citation>
    <scope>NUCLEOTIDE SEQUENCE</scope>
    <source>
        <strain evidence="4">SID7499</strain>
    </source>
</reference>
<dbReference type="GO" id="GO:0005737">
    <property type="term" value="C:cytoplasm"/>
    <property type="evidence" value="ECO:0007669"/>
    <property type="project" value="TreeGrafter"/>
</dbReference>
<feature type="domain" description="Ketosynthase family 3 (KS3)" evidence="3">
    <location>
        <begin position="1"/>
        <end position="161"/>
    </location>
</feature>
<keyword evidence="2" id="KW-0597">Phosphoprotein</keyword>
<dbReference type="Pfam" id="PF22621">
    <property type="entry name" value="CurL-like_PKS_C"/>
    <property type="match status" value="1"/>
</dbReference>
<dbReference type="GO" id="GO:0005886">
    <property type="term" value="C:plasma membrane"/>
    <property type="evidence" value="ECO:0007669"/>
    <property type="project" value="TreeGrafter"/>
</dbReference>
<dbReference type="EMBL" id="JAAGMN010007930">
    <property type="protein sequence ID" value="NEE19414.1"/>
    <property type="molecule type" value="Genomic_DNA"/>
</dbReference>
<evidence type="ECO:0000256" key="2">
    <source>
        <dbReference type="ARBA" id="ARBA00022553"/>
    </source>
</evidence>